<evidence type="ECO:0000256" key="7">
    <source>
        <dbReference type="SAM" id="Phobius"/>
    </source>
</evidence>
<evidence type="ECO:0000256" key="2">
    <source>
        <dbReference type="ARBA" id="ARBA00009298"/>
    </source>
</evidence>
<keyword evidence="10" id="KW-1185">Reference proteome</keyword>
<keyword evidence="3" id="KW-1003">Cell membrane</keyword>
<dbReference type="PANTHER" id="PTHR33778:SF1">
    <property type="entry name" value="MAGNESIUM TRANSPORTER YHID-RELATED"/>
    <property type="match status" value="1"/>
</dbReference>
<dbReference type="InterPro" id="IPR003416">
    <property type="entry name" value="MgtC/SapB/SrpB/YhiD_fam"/>
</dbReference>
<dbReference type="EMBL" id="FOOX01000006">
    <property type="protein sequence ID" value="SFG56696.1"/>
    <property type="molecule type" value="Genomic_DNA"/>
</dbReference>
<feature type="domain" description="MgtC/SapB/SrpB/YhiD N-terminal" evidence="8">
    <location>
        <begin position="11"/>
        <end position="141"/>
    </location>
</feature>
<feature type="transmembrane region" description="Helical" evidence="7">
    <location>
        <begin position="104"/>
        <end position="131"/>
    </location>
</feature>
<proteinExistence type="inferred from homology"/>
<keyword evidence="6 7" id="KW-0472">Membrane</keyword>
<dbReference type="Pfam" id="PF02308">
    <property type="entry name" value="MgtC"/>
    <property type="match status" value="1"/>
</dbReference>
<accession>A0A1I2T2Q6</accession>
<evidence type="ECO:0000313" key="9">
    <source>
        <dbReference type="EMBL" id="SFG56696.1"/>
    </source>
</evidence>
<evidence type="ECO:0000256" key="5">
    <source>
        <dbReference type="ARBA" id="ARBA00022989"/>
    </source>
</evidence>
<gene>
    <name evidence="9" type="ORF">SAMN05660649_02023</name>
</gene>
<evidence type="ECO:0000256" key="3">
    <source>
        <dbReference type="ARBA" id="ARBA00022475"/>
    </source>
</evidence>
<dbReference type="OrthoDB" id="9811198at2"/>
<evidence type="ECO:0000259" key="8">
    <source>
        <dbReference type="Pfam" id="PF02308"/>
    </source>
</evidence>
<dbReference type="STRING" id="341036.SAMN05660649_02023"/>
<feature type="transmembrane region" description="Helical" evidence="7">
    <location>
        <begin position="36"/>
        <end position="55"/>
    </location>
</feature>
<protein>
    <submittedName>
        <fullName evidence="9">Putative Mg2+ transporter-C (MgtC) family protein</fullName>
    </submittedName>
</protein>
<keyword evidence="5 7" id="KW-1133">Transmembrane helix</keyword>
<dbReference type="RefSeq" id="WP_092471229.1">
    <property type="nucleotide sequence ID" value="NZ_FOOX01000006.1"/>
</dbReference>
<dbReference type="Proteomes" id="UP000199337">
    <property type="component" value="Unassembled WGS sequence"/>
</dbReference>
<evidence type="ECO:0000256" key="6">
    <source>
        <dbReference type="ARBA" id="ARBA00023136"/>
    </source>
</evidence>
<reference evidence="10" key="1">
    <citation type="submission" date="2016-10" db="EMBL/GenBank/DDBJ databases">
        <authorList>
            <person name="Varghese N."/>
            <person name="Submissions S."/>
        </authorList>
    </citation>
    <scope>NUCLEOTIDE SEQUENCE [LARGE SCALE GENOMIC DNA]</scope>
    <source>
        <strain evidence="10">DSM 17038</strain>
    </source>
</reference>
<comment type="subcellular location">
    <subcellularLocation>
        <location evidence="1">Cell membrane</location>
        <topology evidence="1">Multi-pass membrane protein</topology>
    </subcellularLocation>
</comment>
<evidence type="ECO:0000256" key="4">
    <source>
        <dbReference type="ARBA" id="ARBA00022692"/>
    </source>
</evidence>
<sequence>MDLQAEILLRIILAFFAGILLGAEREKRHKPAGLRTHALVCMGTALFTVISAYGFEQFAGLPPYGNMDPTRIAAQIVTGVGFIGGGIIFKEKNRVSGLTTAASIWLTAGVGTGIGAGMYLPMLLAAGLAIITLRLDRLIKRLGLETDDNE</sequence>
<dbReference type="PRINTS" id="PR01837">
    <property type="entry name" value="MGTCSAPBPROT"/>
</dbReference>
<dbReference type="PANTHER" id="PTHR33778">
    <property type="entry name" value="PROTEIN MGTC"/>
    <property type="match status" value="1"/>
</dbReference>
<evidence type="ECO:0000313" key="10">
    <source>
        <dbReference type="Proteomes" id="UP000199337"/>
    </source>
</evidence>
<organism evidence="9 10">
    <name type="scientific">Desulfotruncus arcticus DSM 17038</name>
    <dbReference type="NCBI Taxonomy" id="1121424"/>
    <lineage>
        <taxon>Bacteria</taxon>
        <taxon>Bacillati</taxon>
        <taxon>Bacillota</taxon>
        <taxon>Clostridia</taxon>
        <taxon>Eubacteriales</taxon>
        <taxon>Desulfallaceae</taxon>
        <taxon>Desulfotruncus</taxon>
    </lineage>
</organism>
<name>A0A1I2T2Q6_9FIRM</name>
<keyword evidence="4 7" id="KW-0812">Transmembrane</keyword>
<comment type="similarity">
    <text evidence="2">Belongs to the MgtC/SapB family.</text>
</comment>
<evidence type="ECO:0000256" key="1">
    <source>
        <dbReference type="ARBA" id="ARBA00004651"/>
    </source>
</evidence>
<dbReference type="GO" id="GO:0005886">
    <property type="term" value="C:plasma membrane"/>
    <property type="evidence" value="ECO:0007669"/>
    <property type="project" value="UniProtKB-SubCell"/>
</dbReference>
<feature type="transmembrane region" description="Helical" evidence="7">
    <location>
        <begin position="7"/>
        <end position="24"/>
    </location>
</feature>
<dbReference type="InterPro" id="IPR049177">
    <property type="entry name" value="MgtC_SapB_SrpB_YhiD_N"/>
</dbReference>
<dbReference type="AlphaFoldDB" id="A0A1I2T2Q6"/>